<dbReference type="RefSeq" id="XP_014674705.1">
    <property type="nucleotide sequence ID" value="XM_014819219.1"/>
</dbReference>
<evidence type="ECO:0000256" key="2">
    <source>
        <dbReference type="ARBA" id="ARBA00023043"/>
    </source>
</evidence>
<evidence type="ECO:0000313" key="7">
    <source>
        <dbReference type="RefSeq" id="XP_014674692.1"/>
    </source>
</evidence>
<dbReference type="Pfam" id="PF12796">
    <property type="entry name" value="Ank_2"/>
    <property type="match status" value="2"/>
</dbReference>
<feature type="repeat" description="ANK" evidence="3">
    <location>
        <begin position="50"/>
        <end position="82"/>
    </location>
</feature>
<reference evidence="5 6" key="1">
    <citation type="submission" date="2025-05" db="UniProtKB">
        <authorList>
            <consortium name="RefSeq"/>
        </authorList>
    </citation>
    <scope>IDENTIFICATION</scope>
</reference>
<dbReference type="InterPro" id="IPR002110">
    <property type="entry name" value="Ankyrin_rpt"/>
</dbReference>
<keyword evidence="1" id="KW-0677">Repeat</keyword>
<evidence type="ECO:0000313" key="5">
    <source>
        <dbReference type="RefSeq" id="XP_014674675.1"/>
    </source>
</evidence>
<accession>A0ABM1ER84</accession>
<dbReference type="Gene3D" id="1.25.40.20">
    <property type="entry name" value="Ankyrin repeat-containing domain"/>
    <property type="match status" value="3"/>
</dbReference>
<dbReference type="PANTHER" id="PTHR24171">
    <property type="entry name" value="ANKYRIN REPEAT DOMAIN-CONTAINING PROTEIN 39-RELATED"/>
    <property type="match status" value="1"/>
</dbReference>
<evidence type="ECO:0000256" key="1">
    <source>
        <dbReference type="ARBA" id="ARBA00022737"/>
    </source>
</evidence>
<protein>
    <submittedName>
        <fullName evidence="5 6">Tankyrase-1-like</fullName>
    </submittedName>
</protein>
<feature type="repeat" description="ANK" evidence="3">
    <location>
        <begin position="83"/>
        <end position="115"/>
    </location>
</feature>
<dbReference type="RefSeq" id="XP_014674700.1">
    <property type="nucleotide sequence ID" value="XM_014819214.1"/>
</dbReference>
<dbReference type="GeneID" id="106814828"/>
<dbReference type="SMART" id="SM00248">
    <property type="entry name" value="ANK"/>
    <property type="match status" value="7"/>
</dbReference>
<feature type="repeat" description="ANK" evidence="3">
    <location>
        <begin position="149"/>
        <end position="170"/>
    </location>
</feature>
<evidence type="ECO:0000313" key="4">
    <source>
        <dbReference type="Proteomes" id="UP000695022"/>
    </source>
</evidence>
<name>A0ABM1ER84_PRICU</name>
<evidence type="ECO:0000313" key="9">
    <source>
        <dbReference type="RefSeq" id="XP_014674705.1"/>
    </source>
</evidence>
<dbReference type="Pfam" id="PF13857">
    <property type="entry name" value="Ank_5"/>
    <property type="match status" value="1"/>
</dbReference>
<dbReference type="PRINTS" id="PR01415">
    <property type="entry name" value="ANKYRIN"/>
</dbReference>
<dbReference type="PROSITE" id="PS50297">
    <property type="entry name" value="ANK_REP_REGION"/>
    <property type="match status" value="4"/>
</dbReference>
<keyword evidence="2 3" id="KW-0040">ANK repeat</keyword>
<dbReference type="RefSeq" id="XP_014674692.1">
    <property type="nucleotide sequence ID" value="XM_014819206.1"/>
</dbReference>
<evidence type="ECO:0000256" key="3">
    <source>
        <dbReference type="PROSITE-ProRule" id="PRU00023"/>
    </source>
</evidence>
<dbReference type="PANTHER" id="PTHR24171:SF9">
    <property type="entry name" value="ANKYRIN REPEAT DOMAIN-CONTAINING PROTEIN 39"/>
    <property type="match status" value="1"/>
</dbReference>
<organism evidence="4 9">
    <name type="scientific">Priapulus caudatus</name>
    <name type="common">Priapulid worm</name>
    <dbReference type="NCBI Taxonomy" id="37621"/>
    <lineage>
        <taxon>Eukaryota</taxon>
        <taxon>Metazoa</taxon>
        <taxon>Ecdysozoa</taxon>
        <taxon>Scalidophora</taxon>
        <taxon>Priapulida</taxon>
        <taxon>Priapulimorpha</taxon>
        <taxon>Priapulimorphida</taxon>
        <taxon>Priapulidae</taxon>
        <taxon>Priapulus</taxon>
    </lineage>
</organism>
<dbReference type="Proteomes" id="UP000695022">
    <property type="component" value="Unplaced"/>
</dbReference>
<dbReference type="InterPro" id="IPR036770">
    <property type="entry name" value="Ankyrin_rpt-contain_sf"/>
</dbReference>
<gene>
    <name evidence="5 6 7 8 9" type="primary">LOC106814828</name>
</gene>
<dbReference type="RefSeq" id="XP_014674683.1">
    <property type="nucleotide sequence ID" value="XM_014819197.1"/>
</dbReference>
<keyword evidence="4" id="KW-1185">Reference proteome</keyword>
<dbReference type="RefSeq" id="XP_014674675.1">
    <property type="nucleotide sequence ID" value="XM_014819189.1"/>
</dbReference>
<sequence>MAENTPPEGAASCEHMSNITALTNACCSGDKLQVRALLQLGVPLDRPDMLGLTPLQRAARNGLIDIVDLLLQHGADVGVANESREGALHFAASYGYAQIVGLLLQFGADANARDVDGRTPLHAAVSEGFADATHVLLRYGADRCVVDDAGMTALHLAASLGHLAIAKLLLTPREARPTAAYCRADDAGNVPKLETIVKMLARHANSAFVNAADRKSRTALHFAVWRSAEFTVFLLQNGADPNSVDGSGCTAFHVACMEPLKHNALILLSYGADPVSASRDGRTPMHVLVTDMLIYLSRLHGLAGAQQQQVVLPPQKLTVLHILKVLIAYPLHIDVPDREGFTAFGLWQEVYMKRTWLYSAYFDSVNVINERMNELFFFKLKCVAARAATKYRLPYNDPELLHKHLVDLVGKHDKYAIER</sequence>
<evidence type="ECO:0000313" key="8">
    <source>
        <dbReference type="RefSeq" id="XP_014674700.1"/>
    </source>
</evidence>
<dbReference type="SUPFAM" id="SSF48403">
    <property type="entry name" value="Ankyrin repeat"/>
    <property type="match status" value="1"/>
</dbReference>
<evidence type="ECO:0000313" key="6">
    <source>
        <dbReference type="RefSeq" id="XP_014674683.1"/>
    </source>
</evidence>
<feature type="repeat" description="ANK" evidence="3">
    <location>
        <begin position="116"/>
        <end position="148"/>
    </location>
</feature>
<dbReference type="PROSITE" id="PS50088">
    <property type="entry name" value="ANK_REPEAT"/>
    <property type="match status" value="4"/>
</dbReference>
<proteinExistence type="predicted"/>